<keyword evidence="5 6" id="KW-0472">Membrane</keyword>
<feature type="compositionally biased region" description="Basic residues" evidence="7">
    <location>
        <begin position="404"/>
        <end position="416"/>
    </location>
</feature>
<comment type="caution">
    <text evidence="8">The sequence shown here is derived from an EMBL/GenBank/DDBJ whole genome shotgun (WGS) entry which is preliminary data.</text>
</comment>
<accession>A0ABP7DJD8</accession>
<evidence type="ECO:0000313" key="9">
    <source>
        <dbReference type="Proteomes" id="UP001500051"/>
    </source>
</evidence>
<feature type="transmembrane region" description="Helical" evidence="6">
    <location>
        <begin position="16"/>
        <end position="38"/>
    </location>
</feature>
<evidence type="ECO:0000256" key="3">
    <source>
        <dbReference type="ARBA" id="ARBA00022692"/>
    </source>
</evidence>
<dbReference type="Proteomes" id="UP001500051">
    <property type="component" value="Unassembled WGS sequence"/>
</dbReference>
<feature type="transmembrane region" description="Helical" evidence="6">
    <location>
        <begin position="348"/>
        <end position="366"/>
    </location>
</feature>
<reference evidence="9" key="1">
    <citation type="journal article" date="2019" name="Int. J. Syst. Evol. Microbiol.">
        <title>The Global Catalogue of Microorganisms (GCM) 10K type strain sequencing project: providing services to taxonomists for standard genome sequencing and annotation.</title>
        <authorList>
            <consortium name="The Broad Institute Genomics Platform"/>
            <consortium name="The Broad Institute Genome Sequencing Center for Infectious Disease"/>
            <person name="Wu L."/>
            <person name="Ma J."/>
        </authorList>
    </citation>
    <scope>NUCLEOTIDE SEQUENCE [LARGE SCALE GENOMIC DNA]</scope>
    <source>
        <strain evidence="9">JCM 16548</strain>
    </source>
</reference>
<evidence type="ECO:0000313" key="8">
    <source>
        <dbReference type="EMBL" id="GAA3705647.1"/>
    </source>
</evidence>
<comment type="subcellular location">
    <subcellularLocation>
        <location evidence="1 6">Membrane</location>
        <topology evidence="1 6">Multi-pass membrane protein</topology>
    </subcellularLocation>
</comment>
<evidence type="ECO:0000256" key="4">
    <source>
        <dbReference type="ARBA" id="ARBA00022989"/>
    </source>
</evidence>
<feature type="transmembrane region" description="Helical" evidence="6">
    <location>
        <begin position="90"/>
        <end position="115"/>
    </location>
</feature>
<keyword evidence="4 6" id="KW-1133">Transmembrane helix</keyword>
<evidence type="ECO:0000256" key="1">
    <source>
        <dbReference type="ARBA" id="ARBA00004141"/>
    </source>
</evidence>
<evidence type="ECO:0000256" key="5">
    <source>
        <dbReference type="ARBA" id="ARBA00023136"/>
    </source>
</evidence>
<keyword evidence="6" id="KW-0592">Phosphate transport</keyword>
<dbReference type="EMBL" id="BAAAYX010000009">
    <property type="protein sequence ID" value="GAA3705647.1"/>
    <property type="molecule type" value="Genomic_DNA"/>
</dbReference>
<feature type="transmembrane region" description="Helical" evidence="6">
    <location>
        <begin position="122"/>
        <end position="144"/>
    </location>
</feature>
<evidence type="ECO:0000256" key="6">
    <source>
        <dbReference type="RuleBase" id="RU363058"/>
    </source>
</evidence>
<sequence length="416" mass="42503">MFTDTGPQPFRDGTHVSLLFVVIAVIVVALIFDFTNGFHDSANAMAGPIATGALTPRTAVIIAAVLNVVGACLSTEVAKTISGGFFDDKLVTAPIVLAGLVGAIVWNLLTWLLGLPSSSSHALFGGLIGSVIVGAGLASVNYSVIVSKVLLPALVAPTVAGLAAAAATALAYRITRRTPSKYSETGFKYGQAFTASLVALAHGTSDGQKTMGVITLVLIVSGFQASGTGPHWWVVLAAGLAIGLGTYSGGWRIMRTMGKGIVEIETPQGAASGAATTATILASAHLGFGLSTTHVATGSIVGSGLGRRGAEVRWSVARRMGVAWLLTLPGAALVGGLAALLSGHGVPGVIALLVLLAAACTVIWLISRRNQITHRNVTDSAEVMVLASAAPQTYPDDPRLSGSKSKHKRKKQKSVA</sequence>
<feature type="transmembrane region" description="Helical" evidence="6">
    <location>
        <begin position="150"/>
        <end position="172"/>
    </location>
</feature>
<organism evidence="8 9">
    <name type="scientific">Microlunatus aurantiacus</name>
    <dbReference type="NCBI Taxonomy" id="446786"/>
    <lineage>
        <taxon>Bacteria</taxon>
        <taxon>Bacillati</taxon>
        <taxon>Actinomycetota</taxon>
        <taxon>Actinomycetes</taxon>
        <taxon>Propionibacteriales</taxon>
        <taxon>Propionibacteriaceae</taxon>
        <taxon>Microlunatus</taxon>
    </lineage>
</organism>
<keyword evidence="3 6" id="KW-0812">Transmembrane</keyword>
<protein>
    <recommendedName>
        <fullName evidence="6">Phosphate transporter</fullName>
    </recommendedName>
</protein>
<keyword evidence="9" id="KW-1185">Reference proteome</keyword>
<feature type="transmembrane region" description="Helical" evidence="6">
    <location>
        <begin position="322"/>
        <end position="342"/>
    </location>
</feature>
<keyword evidence="2 6" id="KW-0813">Transport</keyword>
<evidence type="ECO:0000256" key="7">
    <source>
        <dbReference type="SAM" id="MobiDB-lite"/>
    </source>
</evidence>
<dbReference type="Pfam" id="PF01384">
    <property type="entry name" value="PHO4"/>
    <property type="match status" value="1"/>
</dbReference>
<proteinExistence type="inferred from homology"/>
<dbReference type="PANTHER" id="PTHR11101">
    <property type="entry name" value="PHOSPHATE TRANSPORTER"/>
    <property type="match status" value="1"/>
</dbReference>
<comment type="similarity">
    <text evidence="6">Belongs to the inorganic phosphate transporter (PiT) (TC 2.A.20) family.</text>
</comment>
<feature type="transmembrane region" description="Helical" evidence="6">
    <location>
        <begin position="232"/>
        <end position="251"/>
    </location>
</feature>
<name>A0ABP7DJD8_9ACTN</name>
<evidence type="ECO:0000256" key="2">
    <source>
        <dbReference type="ARBA" id="ARBA00022448"/>
    </source>
</evidence>
<feature type="region of interest" description="Disordered" evidence="7">
    <location>
        <begin position="392"/>
        <end position="416"/>
    </location>
</feature>
<dbReference type="PANTHER" id="PTHR11101:SF54">
    <property type="entry name" value="LOW-AFFINITY INORGANIC PHOSPHATE TRANSPORTER-RELATED"/>
    <property type="match status" value="1"/>
</dbReference>
<gene>
    <name evidence="8" type="ORF">GCM10022204_23980</name>
</gene>
<dbReference type="InterPro" id="IPR001204">
    <property type="entry name" value="Phos_transporter"/>
</dbReference>